<feature type="chain" id="PRO_5019087137" description="LPXTG cell wall anchor domain-containing protein" evidence="2">
    <location>
        <begin position="25"/>
        <end position="257"/>
    </location>
</feature>
<evidence type="ECO:0000256" key="2">
    <source>
        <dbReference type="SAM" id="SignalP"/>
    </source>
</evidence>
<evidence type="ECO:0000256" key="1">
    <source>
        <dbReference type="SAM" id="Phobius"/>
    </source>
</evidence>
<reference evidence="3 4" key="1">
    <citation type="journal article" date="2017" name="ISME J.">
        <title>Energy and carbon metabolisms in a deep terrestrial subsurface fluid microbial community.</title>
        <authorList>
            <person name="Momper L."/>
            <person name="Jungbluth S.P."/>
            <person name="Lee M.D."/>
            <person name="Amend J.P."/>
        </authorList>
    </citation>
    <scope>NUCLEOTIDE SEQUENCE [LARGE SCALE GENOMIC DNA]</scope>
    <source>
        <strain evidence="3">SURF_29</strain>
    </source>
</reference>
<feature type="signal peptide" evidence="2">
    <location>
        <begin position="1"/>
        <end position="24"/>
    </location>
</feature>
<sequence length="257" mass="27546">MKKTVFRSAILMASVFFIPVVATAVYNDGNGTILGVKMEVCKKAVCEESDWVTYETDGSGPQNTLLVSPGDTIKFRASSWNEGTNDVNPTYNALITNAAVFSDISAFEGVNDDVDNNGNFYSLIDGQTTGNDYAMAIDIENDLFTTSNADNPEVGELSATVRTDYDIPDQTAVDVTFNIVAADPLLAKIPLIGKAYAAGLTESKAKIIISNPDNTQPVENLPAELPRTGTNFGLIFSSMAGIFLTGAYLSARKLLVR</sequence>
<protein>
    <recommendedName>
        <fullName evidence="5">LPXTG cell wall anchor domain-containing protein</fullName>
    </recommendedName>
</protein>
<evidence type="ECO:0008006" key="5">
    <source>
        <dbReference type="Google" id="ProtNLM"/>
    </source>
</evidence>
<comment type="caution">
    <text evidence="3">The sequence shown here is derived from an EMBL/GenBank/DDBJ whole genome shotgun (WGS) entry which is preliminary data.</text>
</comment>
<evidence type="ECO:0000313" key="3">
    <source>
        <dbReference type="EMBL" id="RJO60257.1"/>
    </source>
</evidence>
<name>A0A419DAX5_9BACT</name>
<keyword evidence="1" id="KW-0812">Transmembrane</keyword>
<gene>
    <name evidence="3" type="ORF">C4544_05810</name>
</gene>
<keyword evidence="2" id="KW-0732">Signal</keyword>
<accession>A0A419DAX5</accession>
<dbReference type="EMBL" id="QZJW01000050">
    <property type="protein sequence ID" value="RJO60257.1"/>
    <property type="molecule type" value="Genomic_DNA"/>
</dbReference>
<keyword evidence="1" id="KW-0472">Membrane</keyword>
<dbReference type="Proteomes" id="UP000285655">
    <property type="component" value="Unassembled WGS sequence"/>
</dbReference>
<dbReference type="AlphaFoldDB" id="A0A419DAX5"/>
<evidence type="ECO:0000313" key="4">
    <source>
        <dbReference type="Proteomes" id="UP000285655"/>
    </source>
</evidence>
<feature type="transmembrane region" description="Helical" evidence="1">
    <location>
        <begin position="232"/>
        <end position="251"/>
    </location>
</feature>
<keyword evidence="1" id="KW-1133">Transmembrane helix</keyword>
<organism evidence="3 4">
    <name type="scientific">candidate division WS5 bacterium</name>
    <dbReference type="NCBI Taxonomy" id="2093353"/>
    <lineage>
        <taxon>Bacteria</taxon>
        <taxon>candidate division WS5</taxon>
    </lineage>
</organism>
<proteinExistence type="predicted"/>